<organism evidence="14 15">
    <name type="scientific">Boudabousia tangfeifanii</name>
    <dbReference type="NCBI Taxonomy" id="1912795"/>
    <lineage>
        <taxon>Bacteria</taxon>
        <taxon>Bacillati</taxon>
        <taxon>Actinomycetota</taxon>
        <taxon>Actinomycetes</taxon>
        <taxon>Actinomycetales</taxon>
        <taxon>Actinomycetaceae</taxon>
        <taxon>Boudabousia</taxon>
    </lineage>
</organism>
<dbReference type="Pfam" id="PF00293">
    <property type="entry name" value="NUDIX"/>
    <property type="match status" value="1"/>
</dbReference>
<dbReference type="EMBL" id="CP017812">
    <property type="protein sequence ID" value="AOZ72100.1"/>
    <property type="molecule type" value="Genomic_DNA"/>
</dbReference>
<evidence type="ECO:0000256" key="9">
    <source>
        <dbReference type="ARBA" id="ARBA00023204"/>
    </source>
</evidence>
<dbReference type="PRINTS" id="PR00502">
    <property type="entry name" value="NUDIXFAMILY"/>
</dbReference>
<comment type="catalytic activity">
    <reaction evidence="10">
        <text>8-oxo-dGTP + H2O = 8-oxo-dGMP + diphosphate + H(+)</text>
        <dbReference type="Rhea" id="RHEA:31575"/>
        <dbReference type="ChEBI" id="CHEBI:15377"/>
        <dbReference type="ChEBI" id="CHEBI:15378"/>
        <dbReference type="ChEBI" id="CHEBI:33019"/>
        <dbReference type="ChEBI" id="CHEBI:63224"/>
        <dbReference type="ChEBI" id="CHEBI:77896"/>
        <dbReference type="EC" id="3.6.1.55"/>
    </reaction>
</comment>
<keyword evidence="15" id="KW-1185">Reference proteome</keyword>
<dbReference type="GO" id="GO:0006281">
    <property type="term" value="P:DNA repair"/>
    <property type="evidence" value="ECO:0007669"/>
    <property type="project" value="UniProtKB-KW"/>
</dbReference>
<reference evidence="14 15" key="1">
    <citation type="submission" date="2016-10" db="EMBL/GenBank/DDBJ databases">
        <title>Actinomyces aegypiusis sp. nov., isolated from the Aegypius monachus in Qinghai Tibet Plateau China.</title>
        <authorList>
            <person name="Wang Y."/>
        </authorList>
    </citation>
    <scope>NUCLEOTIDE SEQUENCE [LARGE SCALE GENOMIC DNA]</scope>
    <source>
        <strain evidence="14 15">VUL4_3</strain>
    </source>
</reference>
<evidence type="ECO:0000256" key="11">
    <source>
        <dbReference type="ARBA" id="ARBA00038905"/>
    </source>
</evidence>
<dbReference type="InterPro" id="IPR020476">
    <property type="entry name" value="Nudix_hydrolase"/>
</dbReference>
<dbReference type="OrthoDB" id="9804442at2"/>
<dbReference type="PROSITE" id="PS51462">
    <property type="entry name" value="NUDIX"/>
    <property type="match status" value="1"/>
</dbReference>
<evidence type="ECO:0000256" key="3">
    <source>
        <dbReference type="ARBA" id="ARBA00022457"/>
    </source>
</evidence>
<evidence type="ECO:0000313" key="15">
    <source>
        <dbReference type="Proteomes" id="UP000176288"/>
    </source>
</evidence>
<dbReference type="PANTHER" id="PTHR47707:SF1">
    <property type="entry name" value="NUDIX HYDROLASE FAMILY PROTEIN"/>
    <property type="match status" value="1"/>
</dbReference>
<accession>A0A1D9MIU2</accession>
<dbReference type="InterPro" id="IPR000086">
    <property type="entry name" value="NUDIX_hydrolase_dom"/>
</dbReference>
<dbReference type="GO" id="GO:0044715">
    <property type="term" value="F:8-oxo-dGDP phosphatase activity"/>
    <property type="evidence" value="ECO:0007669"/>
    <property type="project" value="TreeGrafter"/>
</dbReference>
<dbReference type="PANTHER" id="PTHR47707">
    <property type="entry name" value="8-OXO-DGTP DIPHOSPHATASE"/>
    <property type="match status" value="1"/>
</dbReference>
<keyword evidence="7 12" id="KW-0378">Hydrolase</keyword>
<keyword evidence="8" id="KW-0460">Magnesium</keyword>
<evidence type="ECO:0000256" key="2">
    <source>
        <dbReference type="ARBA" id="ARBA00005582"/>
    </source>
</evidence>
<evidence type="ECO:0000256" key="4">
    <source>
        <dbReference type="ARBA" id="ARBA00022705"/>
    </source>
</evidence>
<gene>
    <name evidence="14" type="ORF">BK816_01310</name>
</gene>
<dbReference type="STRING" id="1912795.BK816_01310"/>
<dbReference type="AlphaFoldDB" id="A0A1D9MIU2"/>
<evidence type="ECO:0000256" key="8">
    <source>
        <dbReference type="ARBA" id="ARBA00022842"/>
    </source>
</evidence>
<evidence type="ECO:0000256" key="10">
    <source>
        <dbReference type="ARBA" id="ARBA00035861"/>
    </source>
</evidence>
<evidence type="ECO:0000256" key="5">
    <source>
        <dbReference type="ARBA" id="ARBA00022723"/>
    </source>
</evidence>
<dbReference type="PROSITE" id="PS00893">
    <property type="entry name" value="NUDIX_BOX"/>
    <property type="match status" value="1"/>
</dbReference>
<keyword evidence="9" id="KW-0234">DNA repair</keyword>
<protein>
    <recommendedName>
        <fullName evidence="11">8-oxo-dGTP diphosphatase</fullName>
        <ecNumber evidence="11">3.6.1.55</ecNumber>
    </recommendedName>
</protein>
<feature type="domain" description="Nudix hydrolase" evidence="13">
    <location>
        <begin position="5"/>
        <end position="180"/>
    </location>
</feature>
<evidence type="ECO:0000313" key="14">
    <source>
        <dbReference type="EMBL" id="AOZ72100.1"/>
    </source>
</evidence>
<dbReference type="EC" id="3.6.1.55" evidence="11"/>
<dbReference type="InterPro" id="IPR020084">
    <property type="entry name" value="NUDIX_hydrolase_CS"/>
</dbReference>
<proteinExistence type="inferred from homology"/>
<comment type="cofactor">
    <cofactor evidence="1">
        <name>Mg(2+)</name>
        <dbReference type="ChEBI" id="CHEBI:18420"/>
    </cofactor>
</comment>
<dbReference type="KEGG" id="avu:BK816_01310"/>
<evidence type="ECO:0000256" key="7">
    <source>
        <dbReference type="ARBA" id="ARBA00022801"/>
    </source>
</evidence>
<dbReference type="GO" id="GO:0044716">
    <property type="term" value="F:8-oxo-GDP phosphatase activity"/>
    <property type="evidence" value="ECO:0007669"/>
    <property type="project" value="TreeGrafter"/>
</dbReference>
<dbReference type="InterPro" id="IPR015797">
    <property type="entry name" value="NUDIX_hydrolase-like_dom_sf"/>
</dbReference>
<dbReference type="GO" id="GO:0046872">
    <property type="term" value="F:metal ion binding"/>
    <property type="evidence" value="ECO:0007669"/>
    <property type="project" value="UniProtKB-KW"/>
</dbReference>
<dbReference type="GO" id="GO:0008413">
    <property type="term" value="F:8-oxo-7,8-dihydroguanosine triphosphate pyrophosphatase activity"/>
    <property type="evidence" value="ECO:0007669"/>
    <property type="project" value="TreeGrafter"/>
</dbReference>
<evidence type="ECO:0000256" key="6">
    <source>
        <dbReference type="ARBA" id="ARBA00022763"/>
    </source>
</evidence>
<sequence length="182" mass="20837">MVRSMTQLVVAAAIVNDLERPTHLLCAQRAYPLELKGKWELPGGKVEPNEEPAVALRREIHEELDLEIELGPQIKATWDQIDEKTREAWHQIYAEGGRYAQQVEGDFSANRPSDEGDWPLVADLRMRVWVCQLADETSMPQLRSADGGHQALKWVPWETVLDLDWLPADYPIIEAIRETCKR</sequence>
<dbReference type="Gene3D" id="3.90.79.10">
    <property type="entry name" value="Nucleoside Triphosphate Pyrophosphohydrolase"/>
    <property type="match status" value="1"/>
</dbReference>
<dbReference type="CDD" id="cd03425">
    <property type="entry name" value="NUDIX_MutT_NudA_like"/>
    <property type="match status" value="1"/>
</dbReference>
<dbReference type="Proteomes" id="UP000176288">
    <property type="component" value="Chromosome"/>
</dbReference>
<name>A0A1D9MIU2_9ACTO</name>
<keyword evidence="5" id="KW-0479">Metal-binding</keyword>
<evidence type="ECO:0000256" key="1">
    <source>
        <dbReference type="ARBA" id="ARBA00001946"/>
    </source>
</evidence>
<dbReference type="GO" id="GO:0035539">
    <property type="term" value="F:8-oxo-7,8-dihydrodeoxyguanosine triphosphate pyrophosphatase activity"/>
    <property type="evidence" value="ECO:0007669"/>
    <property type="project" value="UniProtKB-EC"/>
</dbReference>
<dbReference type="SUPFAM" id="SSF55811">
    <property type="entry name" value="Nudix"/>
    <property type="match status" value="1"/>
</dbReference>
<evidence type="ECO:0000259" key="13">
    <source>
        <dbReference type="PROSITE" id="PS51462"/>
    </source>
</evidence>
<dbReference type="GO" id="GO:0006260">
    <property type="term" value="P:DNA replication"/>
    <property type="evidence" value="ECO:0007669"/>
    <property type="project" value="UniProtKB-KW"/>
</dbReference>
<comment type="similarity">
    <text evidence="2 12">Belongs to the Nudix hydrolase family.</text>
</comment>
<keyword evidence="6" id="KW-0227">DNA damage</keyword>
<dbReference type="InterPro" id="IPR047127">
    <property type="entry name" value="MutT-like"/>
</dbReference>
<evidence type="ECO:0000256" key="12">
    <source>
        <dbReference type="RuleBase" id="RU003476"/>
    </source>
</evidence>
<keyword evidence="4" id="KW-0235">DNA replication</keyword>
<keyword evidence="3" id="KW-0515">Mutator protein</keyword>